<proteinExistence type="predicted"/>
<dbReference type="Proteomes" id="UP000324800">
    <property type="component" value="Unassembled WGS sequence"/>
</dbReference>
<gene>
    <name evidence="1" type="ORF">EZS28_007489</name>
</gene>
<comment type="caution">
    <text evidence="1">The sequence shown here is derived from an EMBL/GenBank/DDBJ whole genome shotgun (WGS) entry which is preliminary data.</text>
</comment>
<sequence>MINLTLSSSLKNLIPGSRMKKKQRKLPPGKIMISLIRNHGEDHGDVTHAHFLRSSNIDIGRWSKHSDADAAVRMFYNANNISDIRNAISK</sequence>
<reference evidence="1 2" key="1">
    <citation type="submission" date="2019-03" db="EMBL/GenBank/DDBJ databases">
        <title>Single cell metagenomics reveals metabolic interactions within the superorganism composed of flagellate Streblomastix strix and complex community of Bacteroidetes bacteria on its surface.</title>
        <authorList>
            <person name="Treitli S.C."/>
            <person name="Kolisko M."/>
            <person name="Husnik F."/>
            <person name="Keeling P."/>
            <person name="Hampl V."/>
        </authorList>
    </citation>
    <scope>NUCLEOTIDE SEQUENCE [LARGE SCALE GENOMIC DNA]</scope>
    <source>
        <strain evidence="1">ST1C</strain>
    </source>
</reference>
<protein>
    <submittedName>
        <fullName evidence="1">Uncharacterized protein</fullName>
    </submittedName>
</protein>
<dbReference type="AlphaFoldDB" id="A0A5J4WPV3"/>
<organism evidence="1 2">
    <name type="scientific">Streblomastix strix</name>
    <dbReference type="NCBI Taxonomy" id="222440"/>
    <lineage>
        <taxon>Eukaryota</taxon>
        <taxon>Metamonada</taxon>
        <taxon>Preaxostyla</taxon>
        <taxon>Oxymonadida</taxon>
        <taxon>Streblomastigidae</taxon>
        <taxon>Streblomastix</taxon>
    </lineage>
</organism>
<evidence type="ECO:0000313" key="2">
    <source>
        <dbReference type="Proteomes" id="UP000324800"/>
    </source>
</evidence>
<evidence type="ECO:0000313" key="1">
    <source>
        <dbReference type="EMBL" id="KAA6396990.1"/>
    </source>
</evidence>
<name>A0A5J4WPV3_9EUKA</name>
<accession>A0A5J4WPV3</accession>
<dbReference type="EMBL" id="SNRW01001291">
    <property type="protein sequence ID" value="KAA6396990.1"/>
    <property type="molecule type" value="Genomic_DNA"/>
</dbReference>